<evidence type="ECO:0000256" key="9">
    <source>
        <dbReference type="ARBA" id="ARBA00023141"/>
    </source>
</evidence>
<proteinExistence type="inferred from homology"/>
<keyword evidence="7" id="KW-0210">Decarboxylase</keyword>
<feature type="domain" description="Indole-3-glycerol phosphate synthase" evidence="11">
    <location>
        <begin position="10"/>
        <end position="224"/>
    </location>
</feature>
<dbReference type="Proteomes" id="UP000030624">
    <property type="component" value="Chromosome"/>
</dbReference>
<dbReference type="Gene3D" id="3.20.20.70">
    <property type="entry name" value="Aldolase class I"/>
    <property type="match status" value="1"/>
</dbReference>
<evidence type="ECO:0000256" key="8">
    <source>
        <dbReference type="ARBA" id="ARBA00022822"/>
    </source>
</evidence>
<comment type="similarity">
    <text evidence="3">Belongs to the TrpC family.</text>
</comment>
<dbReference type="InterPro" id="IPR001468">
    <property type="entry name" value="Indole-3-GlycerolPSynthase_CS"/>
</dbReference>
<dbReference type="GeneID" id="24797157"/>
<organism evidence="12 13">
    <name type="scientific">Geoglobus acetivorans</name>
    <dbReference type="NCBI Taxonomy" id="565033"/>
    <lineage>
        <taxon>Archaea</taxon>
        <taxon>Methanobacteriati</taxon>
        <taxon>Methanobacteriota</taxon>
        <taxon>Archaeoglobi</taxon>
        <taxon>Archaeoglobales</taxon>
        <taxon>Archaeoglobaceae</taxon>
        <taxon>Geoglobus</taxon>
    </lineage>
</organism>
<evidence type="ECO:0000256" key="10">
    <source>
        <dbReference type="ARBA" id="ARBA00023239"/>
    </source>
</evidence>
<evidence type="ECO:0000313" key="13">
    <source>
        <dbReference type="Proteomes" id="UP000030624"/>
    </source>
</evidence>
<dbReference type="EC" id="4.1.1.48" evidence="4"/>
<evidence type="ECO:0000256" key="2">
    <source>
        <dbReference type="ARBA" id="ARBA00004696"/>
    </source>
</evidence>
<dbReference type="PANTHER" id="PTHR22854">
    <property type="entry name" value="TRYPTOPHAN BIOSYNTHESIS PROTEIN"/>
    <property type="match status" value="1"/>
</dbReference>
<sequence length="232" mass="25789">MRKYLSKMIKLRKQEKLNAVIAEIKVHSPKHGDLLGGRKIQDILRTYERCDVAGISYITERDHFRGDFRTFREICRNTDLPVLRKDFVTSVDEVERTAEAEGSALLLIAGLLGERTAELVDACNDHGIEALVEVHSPEDVELANEVSAKLVGINNRDISKLELDDGSVEVTERLAPLLKSPALKVSESGIFTLDHLSRALKHADAVLVGTAFMVAENMEGKVRQFVRGVEDA</sequence>
<dbReference type="KEGG" id="gac:GACE_0553"/>
<dbReference type="GO" id="GO:0000162">
    <property type="term" value="P:L-tryptophan biosynthetic process"/>
    <property type="evidence" value="ECO:0007669"/>
    <property type="project" value="UniProtKB-UniPathway"/>
</dbReference>
<dbReference type="eggNOG" id="arCOG01088">
    <property type="taxonomic scope" value="Archaea"/>
</dbReference>
<keyword evidence="8" id="KW-0822">Tryptophan biosynthesis</keyword>
<dbReference type="InterPro" id="IPR011060">
    <property type="entry name" value="RibuloseP-bd_barrel"/>
</dbReference>
<comment type="catalytic activity">
    <reaction evidence="1">
        <text>1-(2-carboxyphenylamino)-1-deoxy-D-ribulose 5-phosphate + H(+) = (1S,2R)-1-C-(indol-3-yl)glycerol 3-phosphate + CO2 + H2O</text>
        <dbReference type="Rhea" id="RHEA:23476"/>
        <dbReference type="ChEBI" id="CHEBI:15377"/>
        <dbReference type="ChEBI" id="CHEBI:15378"/>
        <dbReference type="ChEBI" id="CHEBI:16526"/>
        <dbReference type="ChEBI" id="CHEBI:58613"/>
        <dbReference type="ChEBI" id="CHEBI:58866"/>
        <dbReference type="EC" id="4.1.1.48"/>
    </reaction>
</comment>
<evidence type="ECO:0000259" key="11">
    <source>
        <dbReference type="Pfam" id="PF00218"/>
    </source>
</evidence>
<evidence type="ECO:0000256" key="1">
    <source>
        <dbReference type="ARBA" id="ARBA00001633"/>
    </source>
</evidence>
<dbReference type="InterPro" id="IPR045186">
    <property type="entry name" value="Indole-3-glycerol_P_synth"/>
</dbReference>
<dbReference type="STRING" id="565033.GACE_0553"/>
<dbReference type="SUPFAM" id="SSF51366">
    <property type="entry name" value="Ribulose-phoshate binding barrel"/>
    <property type="match status" value="1"/>
</dbReference>
<keyword evidence="9" id="KW-0057">Aromatic amino acid biosynthesis</keyword>
<dbReference type="InterPro" id="IPR013798">
    <property type="entry name" value="Indole-3-glycerol_P_synth_dom"/>
</dbReference>
<keyword evidence="6" id="KW-0028">Amino-acid biosynthesis</keyword>
<dbReference type="NCBIfam" id="NF001376">
    <property type="entry name" value="PRK00278.2-3"/>
    <property type="match status" value="1"/>
</dbReference>
<evidence type="ECO:0000256" key="6">
    <source>
        <dbReference type="ARBA" id="ARBA00022605"/>
    </source>
</evidence>
<dbReference type="PROSITE" id="PS00614">
    <property type="entry name" value="IGPS"/>
    <property type="match status" value="1"/>
</dbReference>
<evidence type="ECO:0000256" key="4">
    <source>
        <dbReference type="ARBA" id="ARBA00012362"/>
    </source>
</evidence>
<evidence type="ECO:0000256" key="3">
    <source>
        <dbReference type="ARBA" id="ARBA00008737"/>
    </source>
</evidence>
<dbReference type="AlphaFoldDB" id="A0A0A7GF69"/>
<protein>
    <recommendedName>
        <fullName evidence="5">Indole-3-glycerol phosphate synthase</fullName>
        <ecNumber evidence="4">4.1.1.48</ecNumber>
    </recommendedName>
</protein>
<evidence type="ECO:0000313" key="12">
    <source>
        <dbReference type="EMBL" id="AIY89606.1"/>
    </source>
</evidence>
<dbReference type="HOGENOM" id="CLU_034247_0_1_2"/>
<dbReference type="RefSeq" id="WP_048090976.1">
    <property type="nucleotide sequence ID" value="NZ_CP009552.1"/>
</dbReference>
<dbReference type="UniPathway" id="UPA00035">
    <property type="reaction ID" value="UER00043"/>
</dbReference>
<dbReference type="CDD" id="cd00331">
    <property type="entry name" value="IGPS"/>
    <property type="match status" value="1"/>
</dbReference>
<comment type="pathway">
    <text evidence="2">Amino-acid biosynthesis; L-tryptophan biosynthesis; L-tryptophan from chorismate: step 4/5.</text>
</comment>
<dbReference type="GO" id="GO:0004640">
    <property type="term" value="F:phosphoribosylanthranilate isomerase activity"/>
    <property type="evidence" value="ECO:0007669"/>
    <property type="project" value="TreeGrafter"/>
</dbReference>
<name>A0A0A7GF69_GEOAI</name>
<gene>
    <name evidence="12" type="ORF">GACE_0553</name>
</gene>
<accession>A0A0A7GF69</accession>
<dbReference type="PANTHER" id="PTHR22854:SF2">
    <property type="entry name" value="INDOLE-3-GLYCEROL-PHOSPHATE SYNTHASE"/>
    <property type="match status" value="1"/>
</dbReference>
<reference evidence="12 13" key="1">
    <citation type="journal article" date="2015" name="Appl. Environ. Microbiol.">
        <title>The Geoglobus acetivorans genome: Fe(III) reduction, acetate utilization, autotrophic growth, and degradation of aromatic compounds in a hyperthermophilic archaeon.</title>
        <authorList>
            <person name="Mardanov A.V."/>
            <person name="Slododkina G.B."/>
            <person name="Slobodkin A.I."/>
            <person name="Beletsky A.V."/>
            <person name="Gavrilov S.N."/>
            <person name="Kublanov I.V."/>
            <person name="Bonch-Osmolovskaya E.A."/>
            <person name="Skryabin K.G."/>
            <person name="Ravin N.V."/>
        </authorList>
    </citation>
    <scope>NUCLEOTIDE SEQUENCE [LARGE SCALE GENOMIC DNA]</scope>
    <source>
        <strain evidence="12 13">SBH6</strain>
    </source>
</reference>
<evidence type="ECO:0000256" key="7">
    <source>
        <dbReference type="ARBA" id="ARBA00022793"/>
    </source>
</evidence>
<dbReference type="EMBL" id="CP009552">
    <property type="protein sequence ID" value="AIY89606.1"/>
    <property type="molecule type" value="Genomic_DNA"/>
</dbReference>
<dbReference type="GO" id="GO:0004425">
    <property type="term" value="F:indole-3-glycerol-phosphate synthase activity"/>
    <property type="evidence" value="ECO:0007669"/>
    <property type="project" value="UniProtKB-EC"/>
</dbReference>
<evidence type="ECO:0000256" key="5">
    <source>
        <dbReference type="ARBA" id="ARBA00018080"/>
    </source>
</evidence>
<dbReference type="Pfam" id="PF00218">
    <property type="entry name" value="IGPS"/>
    <property type="match status" value="1"/>
</dbReference>
<keyword evidence="10" id="KW-0456">Lyase</keyword>
<dbReference type="InterPro" id="IPR013785">
    <property type="entry name" value="Aldolase_TIM"/>
</dbReference>